<protein>
    <recommendedName>
        <fullName evidence="3">Small ribosomal subunit protein bS16</fullName>
    </recommendedName>
</protein>
<keyword evidence="2 3" id="KW-0687">Ribonucleoprotein</keyword>
<dbReference type="GO" id="GO:0005737">
    <property type="term" value="C:cytoplasm"/>
    <property type="evidence" value="ECO:0007669"/>
    <property type="project" value="UniProtKB-ARBA"/>
</dbReference>
<dbReference type="RefSeq" id="WP_093392950.1">
    <property type="nucleotide sequence ID" value="NZ_FOUU01000001.1"/>
</dbReference>
<dbReference type="PROSITE" id="PS00732">
    <property type="entry name" value="RIBOSOMAL_S16"/>
    <property type="match status" value="1"/>
</dbReference>
<evidence type="ECO:0000313" key="5">
    <source>
        <dbReference type="Proteomes" id="UP000199611"/>
    </source>
</evidence>
<comment type="similarity">
    <text evidence="3">Belongs to the bacterial ribosomal protein bS16 family.</text>
</comment>
<dbReference type="Pfam" id="PF00886">
    <property type="entry name" value="Ribosomal_S16"/>
    <property type="match status" value="1"/>
</dbReference>
<reference evidence="4 5" key="1">
    <citation type="submission" date="2016-10" db="EMBL/GenBank/DDBJ databases">
        <authorList>
            <person name="de Groot N.N."/>
        </authorList>
    </citation>
    <scope>NUCLEOTIDE SEQUENCE [LARGE SCALE GENOMIC DNA]</scope>
    <source>
        <strain evidence="4 5">DSM 9990</strain>
    </source>
</reference>
<dbReference type="Proteomes" id="UP000199611">
    <property type="component" value="Unassembled WGS sequence"/>
</dbReference>
<dbReference type="SUPFAM" id="SSF54565">
    <property type="entry name" value="Ribosomal protein S16"/>
    <property type="match status" value="1"/>
</dbReference>
<evidence type="ECO:0000256" key="1">
    <source>
        <dbReference type="ARBA" id="ARBA00022980"/>
    </source>
</evidence>
<dbReference type="Gene3D" id="3.30.1320.10">
    <property type="match status" value="1"/>
</dbReference>
<dbReference type="InterPro" id="IPR023803">
    <property type="entry name" value="Ribosomal_bS16_dom_sf"/>
</dbReference>
<dbReference type="InterPro" id="IPR000307">
    <property type="entry name" value="Ribosomal_bS16"/>
</dbReference>
<dbReference type="PANTHER" id="PTHR12919">
    <property type="entry name" value="30S RIBOSOMAL PROTEIN S16"/>
    <property type="match status" value="1"/>
</dbReference>
<dbReference type="GO" id="GO:0006412">
    <property type="term" value="P:translation"/>
    <property type="evidence" value="ECO:0007669"/>
    <property type="project" value="UniProtKB-UniRule"/>
</dbReference>
<sequence length="89" mass="10537">MPVRIRLARHGRRKRPFYWIVAAHSEAPRDGRFLEKLGTYNPLTDPAEVVIRWDRLQYWLDQGAQPTDTVRSLIKKYRKQMNESQAQAS</sequence>
<evidence type="ECO:0000313" key="4">
    <source>
        <dbReference type="EMBL" id="SFM45268.1"/>
    </source>
</evidence>
<evidence type="ECO:0000256" key="2">
    <source>
        <dbReference type="ARBA" id="ARBA00023274"/>
    </source>
</evidence>
<dbReference type="InterPro" id="IPR020592">
    <property type="entry name" value="Ribosomal_bS16_CS"/>
</dbReference>
<dbReference type="GO" id="GO:0003735">
    <property type="term" value="F:structural constituent of ribosome"/>
    <property type="evidence" value="ECO:0007669"/>
    <property type="project" value="InterPro"/>
</dbReference>
<organism evidence="4 5">
    <name type="scientific">Thermodesulforhabdus norvegica</name>
    <dbReference type="NCBI Taxonomy" id="39841"/>
    <lineage>
        <taxon>Bacteria</taxon>
        <taxon>Pseudomonadati</taxon>
        <taxon>Thermodesulfobacteriota</taxon>
        <taxon>Syntrophobacteria</taxon>
        <taxon>Syntrophobacterales</taxon>
        <taxon>Thermodesulforhabdaceae</taxon>
        <taxon>Thermodesulforhabdus</taxon>
    </lineage>
</organism>
<dbReference type="NCBIfam" id="TIGR00002">
    <property type="entry name" value="S16"/>
    <property type="match status" value="1"/>
</dbReference>
<dbReference type="PANTHER" id="PTHR12919:SF20">
    <property type="entry name" value="SMALL RIBOSOMAL SUBUNIT PROTEIN BS16M"/>
    <property type="match status" value="1"/>
</dbReference>
<gene>
    <name evidence="3" type="primary">rpsP</name>
    <name evidence="4" type="ORF">SAMN05660836_00305</name>
</gene>
<dbReference type="HAMAP" id="MF_00385">
    <property type="entry name" value="Ribosomal_bS16"/>
    <property type="match status" value="1"/>
</dbReference>
<dbReference type="GO" id="GO:0015935">
    <property type="term" value="C:small ribosomal subunit"/>
    <property type="evidence" value="ECO:0007669"/>
    <property type="project" value="TreeGrafter"/>
</dbReference>
<evidence type="ECO:0000256" key="3">
    <source>
        <dbReference type="HAMAP-Rule" id="MF_00385"/>
    </source>
</evidence>
<keyword evidence="1 3" id="KW-0689">Ribosomal protein</keyword>
<proteinExistence type="inferred from homology"/>
<dbReference type="STRING" id="39841.SAMN05660836_00305"/>
<name>A0A1I4QZ22_9BACT</name>
<accession>A0A1I4QZ22</accession>
<dbReference type="EMBL" id="FOUU01000001">
    <property type="protein sequence ID" value="SFM45268.1"/>
    <property type="molecule type" value="Genomic_DNA"/>
</dbReference>
<dbReference type="AlphaFoldDB" id="A0A1I4QZ22"/>
<keyword evidence="5" id="KW-1185">Reference proteome</keyword>
<dbReference type="OrthoDB" id="9807878at2"/>